<dbReference type="InterPro" id="IPR001012">
    <property type="entry name" value="UBX_dom"/>
</dbReference>
<keyword evidence="3 10" id="KW-0175">Coiled coil</keyword>
<sequence>QAQVPFRNLEHASVELPGGSLKKDGLSKVPKSSSSTNVPSDRDLLSSMMSRLAQVEQQLKSAQAQIGEKDKKIRILEEKAKLLEKARGYNSGTITELEKKCRRLQTQVFQMEEFLADYGMVWVGDDASDSDYEVLEEPTSTPAPSSVSRQGVWNPSKLSLFILFLSKRELDYEQSLLFGEVRRTRKKVSEKKVVGVPLGTLFFLYIPIALLTHFYDLCFPLILDSSLVTSAPYDFQMDFDVVLKNIRELNILAGEGCSDVSRTKDGARLKVRDSVPLVLYSNGILMFGGPFRPYSDPLTQQCMQDIMDGYFPSELQTRHPGGVPFEVQDKRDIVFEDRRTALLFPGTGQSLAGEENAKSRVESHTPGQKQQSVDQFLSRLPQSVIKDGKIIDVRSGVGNIIKGGERQSDVQVLDTPVLQEIKLRGAETTRPQSAGKTQVSTLRIKSETGEMTYILKMKFTDCIRDVRSHVDAVRPKDAPPYEIKTSFPNRVYDDPNATLQECGLVPNATLHLLVKKV</sequence>
<organism evidence="16 17">
    <name type="scientific">Pocillopora damicornis</name>
    <name type="common">Cauliflower coral</name>
    <name type="synonym">Millepora damicornis</name>
    <dbReference type="NCBI Taxonomy" id="46731"/>
    <lineage>
        <taxon>Eukaryota</taxon>
        <taxon>Metazoa</taxon>
        <taxon>Cnidaria</taxon>
        <taxon>Anthozoa</taxon>
        <taxon>Hexacorallia</taxon>
        <taxon>Scleractinia</taxon>
        <taxon>Astrocoeniina</taxon>
        <taxon>Pocilloporidae</taxon>
        <taxon>Pocillopora</taxon>
    </lineage>
</organism>
<keyword evidence="12" id="KW-0472">Membrane</keyword>
<dbReference type="GO" id="GO:0005856">
    <property type="term" value="C:cytoskeleton"/>
    <property type="evidence" value="ECO:0007669"/>
    <property type="project" value="UniProtKB-SubCell"/>
</dbReference>
<dbReference type="Gene3D" id="3.10.20.90">
    <property type="entry name" value="Phosphatidylinositol 3-kinase Catalytic Subunit, Chain A, domain 1"/>
    <property type="match status" value="1"/>
</dbReference>
<keyword evidence="17" id="KW-1185">Reference proteome</keyword>
<dbReference type="FunFam" id="3.30.420.210:FF:000003">
    <property type="entry name" value="UBX domain protein 11"/>
    <property type="match status" value="1"/>
</dbReference>
<comment type="subcellular location">
    <subcellularLocation>
        <location evidence="1">Cytoplasm</location>
        <location evidence="1">Cytoskeleton</location>
    </subcellularLocation>
</comment>
<dbReference type="PROSITE" id="PS51399">
    <property type="entry name" value="SEP"/>
    <property type="match status" value="1"/>
</dbReference>
<evidence type="ECO:0000259" key="15">
    <source>
        <dbReference type="PROSITE" id="PS51399"/>
    </source>
</evidence>
<feature type="domain" description="UBX" evidence="13">
    <location>
        <begin position="435"/>
        <end position="512"/>
    </location>
</feature>
<keyword evidence="12" id="KW-1133">Transmembrane helix</keyword>
<dbReference type="InterPro" id="IPR012989">
    <property type="entry name" value="SEP_domain"/>
</dbReference>
<feature type="non-terminal residue" evidence="16">
    <location>
        <position position="1"/>
    </location>
</feature>
<evidence type="ECO:0000313" key="17">
    <source>
        <dbReference type="Proteomes" id="UP000275408"/>
    </source>
</evidence>
<proteinExistence type="predicted"/>
<name>A0A3M6UH00_POCDA</name>
<dbReference type="PROSITE" id="PS50033">
    <property type="entry name" value="UBX"/>
    <property type="match status" value="1"/>
</dbReference>
<feature type="transmembrane region" description="Helical" evidence="12">
    <location>
        <begin position="193"/>
        <end position="215"/>
    </location>
</feature>
<evidence type="ECO:0000256" key="10">
    <source>
        <dbReference type="SAM" id="Coils"/>
    </source>
</evidence>
<gene>
    <name evidence="16" type="ORF">pdam_00021372</name>
</gene>
<dbReference type="InterPro" id="IPR029071">
    <property type="entry name" value="Ubiquitin-like_domsf"/>
</dbReference>
<feature type="region of interest" description="Disordered" evidence="11">
    <location>
        <begin position="1"/>
        <end position="42"/>
    </location>
</feature>
<feature type="domain" description="SEP" evidence="15">
    <location>
        <begin position="272"/>
        <end position="336"/>
    </location>
</feature>
<keyword evidence="12" id="KW-0812">Transmembrane</keyword>
<evidence type="ECO:0000259" key="14">
    <source>
        <dbReference type="PROSITE" id="PS50053"/>
    </source>
</evidence>
<evidence type="ECO:0000256" key="6">
    <source>
        <dbReference type="ARBA" id="ARBA00062345"/>
    </source>
</evidence>
<evidence type="ECO:0000256" key="12">
    <source>
        <dbReference type="SAM" id="Phobius"/>
    </source>
</evidence>
<evidence type="ECO:0000256" key="5">
    <source>
        <dbReference type="ARBA" id="ARBA00059434"/>
    </source>
</evidence>
<evidence type="ECO:0000256" key="1">
    <source>
        <dbReference type="ARBA" id="ARBA00004245"/>
    </source>
</evidence>
<dbReference type="PANTHER" id="PTHR23333:SF4">
    <property type="entry name" value="UBX DOMAIN-CONTAINING PROTEIN 11"/>
    <property type="match status" value="1"/>
</dbReference>
<comment type="function">
    <text evidence="5">May be involved in the reorganization of actin cytoskeleton mediated by RND1, RND2 and RND3. Promotes RHOA activation mediated by GNA12 and GNA13.</text>
</comment>
<comment type="subunit">
    <text evidence="6">Interacts with GNA12, GNA13, RND1, RND2 and RND3.</text>
</comment>
<dbReference type="Proteomes" id="UP000275408">
    <property type="component" value="Unassembled WGS sequence"/>
</dbReference>
<keyword evidence="2" id="KW-0963">Cytoplasm</keyword>
<dbReference type="InterPro" id="IPR000626">
    <property type="entry name" value="Ubiquitin-like_dom"/>
</dbReference>
<dbReference type="Pfam" id="PF00789">
    <property type="entry name" value="UBX"/>
    <property type="match status" value="1"/>
</dbReference>
<evidence type="ECO:0000259" key="13">
    <source>
        <dbReference type="PROSITE" id="PS50033"/>
    </source>
</evidence>
<dbReference type="GO" id="GO:0043130">
    <property type="term" value="F:ubiquitin binding"/>
    <property type="evidence" value="ECO:0007669"/>
    <property type="project" value="TreeGrafter"/>
</dbReference>
<dbReference type="STRING" id="46731.A0A3M6UH00"/>
<dbReference type="Pfam" id="PF08059">
    <property type="entry name" value="SEP"/>
    <property type="match status" value="1"/>
</dbReference>
<reference evidence="16 17" key="1">
    <citation type="journal article" date="2018" name="Sci. Rep.">
        <title>Comparative analysis of the Pocillopora damicornis genome highlights role of immune system in coral evolution.</title>
        <authorList>
            <person name="Cunning R."/>
            <person name="Bay R.A."/>
            <person name="Gillette P."/>
            <person name="Baker A.C."/>
            <person name="Traylor-Knowles N."/>
        </authorList>
    </citation>
    <scope>NUCLEOTIDE SEQUENCE [LARGE SCALE GENOMIC DNA]</scope>
    <source>
        <strain evidence="16">RSMAS</strain>
        <tissue evidence="16">Whole animal</tissue>
    </source>
</reference>
<evidence type="ECO:0000256" key="8">
    <source>
        <dbReference type="ARBA" id="ARBA00075811"/>
    </source>
</evidence>
<dbReference type="InterPro" id="IPR036241">
    <property type="entry name" value="NSFL1C_SEP_dom_sf"/>
</dbReference>
<evidence type="ECO:0000256" key="11">
    <source>
        <dbReference type="SAM" id="MobiDB-lite"/>
    </source>
</evidence>
<evidence type="ECO:0000256" key="7">
    <source>
        <dbReference type="ARBA" id="ARBA00073759"/>
    </source>
</evidence>
<accession>A0A3M6UH00</accession>
<keyword evidence="4" id="KW-0206">Cytoskeleton</keyword>
<dbReference type="EMBL" id="RCHS01001570">
    <property type="protein sequence ID" value="RMX52794.1"/>
    <property type="molecule type" value="Genomic_DNA"/>
</dbReference>
<dbReference type="GO" id="GO:0043161">
    <property type="term" value="P:proteasome-mediated ubiquitin-dependent protein catabolic process"/>
    <property type="evidence" value="ECO:0007669"/>
    <property type="project" value="TreeGrafter"/>
</dbReference>
<dbReference type="PANTHER" id="PTHR23333">
    <property type="entry name" value="UBX DOMAIN CONTAINING PROTEIN"/>
    <property type="match status" value="1"/>
</dbReference>
<feature type="region of interest" description="Disordered" evidence="11">
    <location>
        <begin position="347"/>
        <end position="370"/>
    </location>
</feature>
<dbReference type="AlphaFoldDB" id="A0A3M6UH00"/>
<evidence type="ECO:0000256" key="9">
    <source>
        <dbReference type="ARBA" id="ARBA00081109"/>
    </source>
</evidence>
<evidence type="ECO:0000256" key="4">
    <source>
        <dbReference type="ARBA" id="ARBA00023212"/>
    </source>
</evidence>
<evidence type="ECO:0000256" key="2">
    <source>
        <dbReference type="ARBA" id="ARBA00022490"/>
    </source>
</evidence>
<dbReference type="PROSITE" id="PS50053">
    <property type="entry name" value="UBIQUITIN_2"/>
    <property type="match status" value="1"/>
</dbReference>
<dbReference type="SUPFAM" id="SSF102848">
    <property type="entry name" value="NSFL1 (p97 ATPase) cofactor p47, SEP domain"/>
    <property type="match status" value="1"/>
</dbReference>
<protein>
    <recommendedName>
        <fullName evidence="7">UBX domain-containing protein 11</fullName>
    </recommendedName>
    <alternativeName>
        <fullName evidence="9">Socius</fullName>
    </alternativeName>
    <alternativeName>
        <fullName evidence="8">UBX domain-containing protein 5</fullName>
    </alternativeName>
</protein>
<dbReference type="CDD" id="cd17077">
    <property type="entry name" value="UBX_UBXN11"/>
    <property type="match status" value="1"/>
</dbReference>
<feature type="domain" description="Ubiquitin-like" evidence="14">
    <location>
        <begin position="440"/>
        <end position="517"/>
    </location>
</feature>
<dbReference type="OrthoDB" id="25887at2759"/>
<comment type="caution">
    <text evidence="16">The sequence shown here is derived from an EMBL/GenBank/DDBJ whole genome shotgun (WGS) entry which is preliminary data.</text>
</comment>
<feature type="coiled-coil region" evidence="10">
    <location>
        <begin position="45"/>
        <end position="86"/>
    </location>
</feature>
<evidence type="ECO:0000256" key="3">
    <source>
        <dbReference type="ARBA" id="ARBA00023054"/>
    </source>
</evidence>
<evidence type="ECO:0000313" key="16">
    <source>
        <dbReference type="EMBL" id="RMX52794.1"/>
    </source>
</evidence>
<dbReference type="Gene3D" id="3.30.420.210">
    <property type="entry name" value="SEP domain"/>
    <property type="match status" value="1"/>
</dbReference>
<dbReference type="SUPFAM" id="SSF54236">
    <property type="entry name" value="Ubiquitin-like"/>
    <property type="match status" value="1"/>
</dbReference>
<feature type="compositionally biased region" description="Polar residues" evidence="11">
    <location>
        <begin position="30"/>
        <end position="39"/>
    </location>
</feature>